<feature type="domain" description="DUF6460" evidence="2">
    <location>
        <begin position="53"/>
        <end position="88"/>
    </location>
</feature>
<name>K2MKB6_9HYPH</name>
<sequence>MPVSALTRFLGDSPLRVIIKLVIVSLIVGFVMSAFHWSPWDIFYALRDTVLHLWNMGFDALGRFASYILLGAAVVIPAFVILRLLSYRR</sequence>
<keyword evidence="1" id="KW-1133">Transmembrane helix</keyword>
<dbReference type="STRING" id="391937.NA2_17257"/>
<proteinExistence type="predicted"/>
<evidence type="ECO:0000313" key="4">
    <source>
        <dbReference type="Proteomes" id="UP000006786"/>
    </source>
</evidence>
<dbReference type="RefSeq" id="WP_008598365.1">
    <property type="nucleotide sequence ID" value="NZ_AMRM01000021.1"/>
</dbReference>
<dbReference type="InterPro" id="IPR045594">
    <property type="entry name" value="DUF6460"/>
</dbReference>
<dbReference type="AlphaFoldDB" id="K2MKB6"/>
<dbReference type="Pfam" id="PF20061">
    <property type="entry name" value="DUF6460"/>
    <property type="match status" value="1"/>
</dbReference>
<dbReference type="PATRIC" id="fig|391937.3.peg.3547"/>
<accession>K2MKB6</accession>
<keyword evidence="1" id="KW-0812">Transmembrane</keyword>
<gene>
    <name evidence="3" type="ORF">NA2_17257</name>
</gene>
<comment type="caution">
    <text evidence="3">The sequence shown here is derived from an EMBL/GenBank/DDBJ whole genome shotgun (WGS) entry which is preliminary data.</text>
</comment>
<evidence type="ECO:0000313" key="3">
    <source>
        <dbReference type="EMBL" id="EKF17662.1"/>
    </source>
</evidence>
<dbReference type="Proteomes" id="UP000006786">
    <property type="component" value="Unassembled WGS sequence"/>
</dbReference>
<dbReference type="eggNOG" id="ENOG5032ZW8">
    <property type="taxonomic scope" value="Bacteria"/>
</dbReference>
<reference evidence="3 4" key="1">
    <citation type="journal article" date="2012" name="J. Bacteriol.">
        <title>Genome Sequence of Nitratireductor pacificus Type Strain pht-3B.</title>
        <authorList>
            <person name="Lai Q."/>
            <person name="Li G."/>
            <person name="Shao Z."/>
        </authorList>
    </citation>
    <scope>NUCLEOTIDE SEQUENCE [LARGE SCALE GENOMIC DNA]</scope>
    <source>
        <strain evidence="4">pht-3B</strain>
    </source>
</reference>
<feature type="transmembrane region" description="Helical" evidence="1">
    <location>
        <begin position="17"/>
        <end position="37"/>
    </location>
</feature>
<organism evidence="3 4">
    <name type="scientific">Nitratireductor pacificus pht-3B</name>
    <dbReference type="NCBI Taxonomy" id="391937"/>
    <lineage>
        <taxon>Bacteria</taxon>
        <taxon>Pseudomonadati</taxon>
        <taxon>Pseudomonadota</taxon>
        <taxon>Alphaproteobacteria</taxon>
        <taxon>Hyphomicrobiales</taxon>
        <taxon>Phyllobacteriaceae</taxon>
        <taxon>Nitratireductor</taxon>
    </lineage>
</organism>
<keyword evidence="4" id="KW-1185">Reference proteome</keyword>
<keyword evidence="1" id="KW-0472">Membrane</keyword>
<protein>
    <recommendedName>
        <fullName evidence="2">DUF6460 domain-containing protein</fullName>
    </recommendedName>
</protein>
<evidence type="ECO:0000259" key="2">
    <source>
        <dbReference type="Pfam" id="PF20061"/>
    </source>
</evidence>
<evidence type="ECO:0000256" key="1">
    <source>
        <dbReference type="SAM" id="Phobius"/>
    </source>
</evidence>
<dbReference type="EMBL" id="AMRM01000021">
    <property type="protein sequence ID" value="EKF17662.1"/>
    <property type="molecule type" value="Genomic_DNA"/>
</dbReference>
<feature type="transmembrane region" description="Helical" evidence="1">
    <location>
        <begin position="64"/>
        <end position="85"/>
    </location>
</feature>